<proteinExistence type="inferred from homology"/>
<name>A0A0L1JH24_ASPN3</name>
<dbReference type="Pfam" id="PF20684">
    <property type="entry name" value="Fung_rhodopsin"/>
    <property type="match status" value="1"/>
</dbReference>
<evidence type="ECO:0000313" key="9">
    <source>
        <dbReference type="Proteomes" id="UP000037505"/>
    </source>
</evidence>
<dbReference type="InterPro" id="IPR049326">
    <property type="entry name" value="Rhodopsin_dom_fungi"/>
</dbReference>
<evidence type="ECO:0000256" key="6">
    <source>
        <dbReference type="SAM" id="Phobius"/>
    </source>
</evidence>
<protein>
    <recommendedName>
        <fullName evidence="7">Rhodopsin domain-containing protein</fullName>
    </recommendedName>
</protein>
<evidence type="ECO:0000259" key="7">
    <source>
        <dbReference type="Pfam" id="PF20684"/>
    </source>
</evidence>
<evidence type="ECO:0000256" key="2">
    <source>
        <dbReference type="ARBA" id="ARBA00022692"/>
    </source>
</evidence>
<dbReference type="STRING" id="1509407.A0A0L1JH24"/>
<dbReference type="PANTHER" id="PTHR33048">
    <property type="entry name" value="PTH11-LIKE INTEGRAL MEMBRANE PROTEIN (AFU_ORTHOLOGUE AFUA_5G11245)"/>
    <property type="match status" value="1"/>
</dbReference>
<dbReference type="GeneID" id="26802597"/>
<dbReference type="EMBL" id="JNOM01000006">
    <property type="protein sequence ID" value="KNG91070.1"/>
    <property type="molecule type" value="Genomic_DNA"/>
</dbReference>
<evidence type="ECO:0000313" key="8">
    <source>
        <dbReference type="EMBL" id="KNG91070.1"/>
    </source>
</evidence>
<dbReference type="AlphaFoldDB" id="A0A0L1JH24"/>
<evidence type="ECO:0000256" key="4">
    <source>
        <dbReference type="ARBA" id="ARBA00023136"/>
    </source>
</evidence>
<comment type="subcellular location">
    <subcellularLocation>
        <location evidence="1">Membrane</location>
        <topology evidence="1">Multi-pass membrane protein</topology>
    </subcellularLocation>
</comment>
<feature type="domain" description="Rhodopsin" evidence="7">
    <location>
        <begin position="12"/>
        <end position="174"/>
    </location>
</feature>
<dbReference type="InterPro" id="IPR052337">
    <property type="entry name" value="SAT4-like"/>
</dbReference>
<dbReference type="RefSeq" id="XP_015411993.1">
    <property type="nucleotide sequence ID" value="XM_015546051.1"/>
</dbReference>
<comment type="caution">
    <text evidence="8">The sequence shown here is derived from an EMBL/GenBank/DDBJ whole genome shotgun (WGS) entry which is preliminary data.</text>
</comment>
<gene>
    <name evidence="8" type="ORF">ANOM_000793</name>
</gene>
<evidence type="ECO:0000256" key="3">
    <source>
        <dbReference type="ARBA" id="ARBA00022989"/>
    </source>
</evidence>
<comment type="similarity">
    <text evidence="5">Belongs to the SAT4 family.</text>
</comment>
<feature type="transmembrane region" description="Helical" evidence="6">
    <location>
        <begin position="162"/>
        <end position="187"/>
    </location>
</feature>
<evidence type="ECO:0000256" key="5">
    <source>
        <dbReference type="ARBA" id="ARBA00038359"/>
    </source>
</evidence>
<dbReference type="PANTHER" id="PTHR33048:SF30">
    <property type="entry name" value="FAMILY DECARBOXYLASE, PUTATIVE (AFU_ORTHOLOGUE AFUA_7G00920)-RELATED"/>
    <property type="match status" value="1"/>
</dbReference>
<dbReference type="Proteomes" id="UP000037505">
    <property type="component" value="Unassembled WGS sequence"/>
</dbReference>
<feature type="transmembrane region" description="Helical" evidence="6">
    <location>
        <begin position="80"/>
        <end position="105"/>
    </location>
</feature>
<evidence type="ECO:0000256" key="1">
    <source>
        <dbReference type="ARBA" id="ARBA00004141"/>
    </source>
</evidence>
<keyword evidence="2 6" id="KW-0812">Transmembrane</keyword>
<keyword evidence="9" id="KW-1185">Reference proteome</keyword>
<dbReference type="OrthoDB" id="3903189at2759"/>
<sequence>MCFTAIMYTGAMVSINEVGWVNSQPEVHAENLTPHAQELLIWGNKMCFAMEQFCTATTWLVKCCLLIIYSRLTRLLNEHIVVQILAVYVGVSYILIEILLCAVWCRPIERYWSPAVIDDFQCSTYFNHMIVSAVFNISSDLIMLCIPLPLFIRSRSAWERKLLCVACLVLGLLFLSTLGSMVFMRWYAAELSTAVYVANLPLMWPLIRVVFHLQPPEYSNYPEPLRTAPLRGRTAIRNVTTFTTFTTHQGSSGESIMRVSEGHLHSPTDANELSWATLEDRGYRPALNADVESNQRQQRLEDITVRRTVEVTYQ</sequence>
<feature type="transmembrane region" description="Helical" evidence="6">
    <location>
        <begin position="48"/>
        <end position="68"/>
    </location>
</feature>
<reference evidence="8 9" key="1">
    <citation type="submission" date="2014-06" db="EMBL/GenBank/DDBJ databases">
        <title>The Genome of the Aflatoxigenic Filamentous Fungus Aspergillus nomius.</title>
        <authorList>
            <person name="Moore M.G."/>
            <person name="Shannon B.M."/>
            <person name="Brian M.M."/>
        </authorList>
    </citation>
    <scope>NUCLEOTIDE SEQUENCE [LARGE SCALE GENOMIC DNA]</scope>
    <source>
        <strain evidence="8 9">NRRL 13137</strain>
    </source>
</reference>
<keyword evidence="4 6" id="KW-0472">Membrane</keyword>
<dbReference type="GO" id="GO:0016020">
    <property type="term" value="C:membrane"/>
    <property type="evidence" value="ECO:0007669"/>
    <property type="project" value="UniProtKB-SubCell"/>
</dbReference>
<accession>A0A0L1JH24</accession>
<feature type="transmembrane region" description="Helical" evidence="6">
    <location>
        <begin position="125"/>
        <end position="150"/>
    </location>
</feature>
<keyword evidence="3 6" id="KW-1133">Transmembrane helix</keyword>
<organism evidence="8 9">
    <name type="scientific">Aspergillus nomiae NRRL (strain ATCC 15546 / NRRL 13137 / CBS 260.88 / M93)</name>
    <dbReference type="NCBI Taxonomy" id="1509407"/>
    <lineage>
        <taxon>Eukaryota</taxon>
        <taxon>Fungi</taxon>
        <taxon>Dikarya</taxon>
        <taxon>Ascomycota</taxon>
        <taxon>Pezizomycotina</taxon>
        <taxon>Eurotiomycetes</taxon>
        <taxon>Eurotiomycetidae</taxon>
        <taxon>Eurotiales</taxon>
        <taxon>Aspergillaceae</taxon>
        <taxon>Aspergillus</taxon>
        <taxon>Aspergillus subgen. Circumdati</taxon>
    </lineage>
</organism>